<dbReference type="Proteomes" id="UP000038040">
    <property type="component" value="Unplaced"/>
</dbReference>
<dbReference type="OrthoDB" id="5842539at2759"/>
<feature type="region of interest" description="Disordered" evidence="1">
    <location>
        <begin position="444"/>
        <end position="466"/>
    </location>
</feature>
<reference evidence="2 4" key="2">
    <citation type="submission" date="2018-11" db="EMBL/GenBank/DDBJ databases">
        <authorList>
            <consortium name="Pathogen Informatics"/>
        </authorList>
    </citation>
    <scope>NUCLEOTIDE SEQUENCE [LARGE SCALE GENOMIC DNA]</scope>
</reference>
<evidence type="ECO:0000313" key="3">
    <source>
        <dbReference type="Proteomes" id="UP000038040"/>
    </source>
</evidence>
<evidence type="ECO:0000256" key="1">
    <source>
        <dbReference type="SAM" id="MobiDB-lite"/>
    </source>
</evidence>
<evidence type="ECO:0000313" key="5">
    <source>
        <dbReference type="WBParaSite" id="DME_0000231501-mRNA-1"/>
    </source>
</evidence>
<name>A0A0N4U601_DRAME</name>
<dbReference type="EMBL" id="UYYG01001156">
    <property type="protein sequence ID" value="VDN56702.1"/>
    <property type="molecule type" value="Genomic_DNA"/>
</dbReference>
<evidence type="ECO:0000313" key="4">
    <source>
        <dbReference type="Proteomes" id="UP000274756"/>
    </source>
</evidence>
<gene>
    <name evidence="2" type="ORF">DME_LOCUS6675</name>
</gene>
<protein>
    <submittedName>
        <fullName evidence="5">Pecanex-like protein</fullName>
    </submittedName>
</protein>
<keyword evidence="4" id="KW-1185">Reference proteome</keyword>
<proteinExistence type="predicted"/>
<accession>A0A0N4U601</accession>
<dbReference type="AlphaFoldDB" id="A0A0N4U601"/>
<dbReference type="WBParaSite" id="DME_0000231501-mRNA-1">
    <property type="protein sequence ID" value="DME_0000231501-mRNA-1"/>
    <property type="gene ID" value="DME_0000231501"/>
</dbReference>
<evidence type="ECO:0000313" key="2">
    <source>
        <dbReference type="EMBL" id="VDN56702.1"/>
    </source>
</evidence>
<sequence length="466" mass="51762">MHQNGLPSDISIINIRLAVRQIVAEIFSKPSMILKNISQPKNFSDDSAVGQIRWMIHLHLKHIYDRLEVRAEIVSRDNCVPSPSSIFQYLSIKDDETSNEIVQRFENRCISARAKKLDASTSLSLRTVNVPRLDTRRLSSNSLSSELNNVKIICQENSDHCEYQKNEEQSSSDQVWSTSPSNSSVISKFISNSNVENDQSVMQSDEISEKIATCFLDSFSHRSQRNVINESTVDHSMQSLKNEITKLAREVIPSVLSETNIIPSSFVDHDSFTGESIENKKAPIIPSNHSTQRSDDDKATFRYIPSKVVTAEIGIVTDSLDIVEKFETTVDIGVNTTICGVTTHLTDGSSSTNTFSDISTGQVPKSLVDAILQKPSVNVITIRPDGSVVIKDQQKPKTPLICEWEPYSHNLVIDSSSLPLNVPLGEKSNIADDEEEIEWVSAAVSSHHTASEEDTLAQVSPLPRQL</sequence>
<dbReference type="Proteomes" id="UP000274756">
    <property type="component" value="Unassembled WGS sequence"/>
</dbReference>
<organism evidence="3 5">
    <name type="scientific">Dracunculus medinensis</name>
    <name type="common">Guinea worm</name>
    <dbReference type="NCBI Taxonomy" id="318479"/>
    <lineage>
        <taxon>Eukaryota</taxon>
        <taxon>Metazoa</taxon>
        <taxon>Ecdysozoa</taxon>
        <taxon>Nematoda</taxon>
        <taxon>Chromadorea</taxon>
        <taxon>Rhabditida</taxon>
        <taxon>Spirurina</taxon>
        <taxon>Dracunculoidea</taxon>
        <taxon>Dracunculidae</taxon>
        <taxon>Dracunculus</taxon>
    </lineage>
</organism>
<reference evidence="5" key="1">
    <citation type="submission" date="2017-02" db="UniProtKB">
        <authorList>
            <consortium name="WormBaseParasite"/>
        </authorList>
    </citation>
    <scope>IDENTIFICATION</scope>
</reference>